<dbReference type="PANTHER" id="PTHR42943">
    <property type="entry name" value="GLUTATHIONE S-TRANSFERASE KAPPA"/>
    <property type="match status" value="1"/>
</dbReference>
<comment type="caution">
    <text evidence="3">The sequence shown here is derived from an EMBL/GenBank/DDBJ whole genome shotgun (WGS) entry which is preliminary data.</text>
</comment>
<dbReference type="Pfam" id="PF01323">
    <property type="entry name" value="DSBA"/>
    <property type="match status" value="1"/>
</dbReference>
<protein>
    <recommendedName>
        <fullName evidence="1">2-hydroxychromene-2-carboxylate isomerase</fullName>
        <ecNumber evidence="1">5.99.1.4</ecNumber>
    </recommendedName>
</protein>
<dbReference type="InterPro" id="IPR044087">
    <property type="entry name" value="NahD-like"/>
</dbReference>
<dbReference type="InterPro" id="IPR051924">
    <property type="entry name" value="GST_Kappa/NadH"/>
</dbReference>
<accession>A0ABS7PXS3</accession>
<dbReference type="SUPFAM" id="SSF52833">
    <property type="entry name" value="Thioredoxin-like"/>
    <property type="match status" value="1"/>
</dbReference>
<evidence type="ECO:0000313" key="4">
    <source>
        <dbReference type="Proteomes" id="UP000706039"/>
    </source>
</evidence>
<dbReference type="CDD" id="cd03022">
    <property type="entry name" value="DsbA_HCCA_Iso"/>
    <property type="match status" value="1"/>
</dbReference>
<sequence>MPVNQPIFYFDFGSPNAYLAWRVLPAIERRTGARFRMIPALLGGIFKATGNQSPMTAFAGIPAKLAYERREIERFVARHRLFEFRMNPHFPVNTLMLMRGAVAAEAEGVFDAYVAAAFHHMWEAPKKMDDPQTFGDAFRASRLPVDRIADRAQDPVIKDRLIANTQAAIDQGVFGLPSFIVGSELYFGKDRLEEIEAMLQPASVVAD</sequence>
<keyword evidence="4" id="KW-1185">Reference proteome</keyword>
<dbReference type="EMBL" id="JAINVV010000014">
    <property type="protein sequence ID" value="MBY8826152.1"/>
    <property type="molecule type" value="Genomic_DNA"/>
</dbReference>
<dbReference type="EC" id="5.99.1.4" evidence="1"/>
<reference evidence="3 4" key="1">
    <citation type="submission" date="2021-08" db="EMBL/GenBank/DDBJ databases">
        <authorList>
            <person name="Tuo L."/>
        </authorList>
    </citation>
    <scope>NUCLEOTIDE SEQUENCE [LARGE SCALE GENOMIC DNA]</scope>
    <source>
        <strain evidence="3 4">JCM 31229</strain>
    </source>
</reference>
<evidence type="ECO:0000313" key="3">
    <source>
        <dbReference type="EMBL" id="MBY8826152.1"/>
    </source>
</evidence>
<dbReference type="PIRSF" id="PIRSF006386">
    <property type="entry name" value="HCCAis_GSTk"/>
    <property type="match status" value="1"/>
</dbReference>
<proteinExistence type="inferred from homology"/>
<dbReference type="Proteomes" id="UP000706039">
    <property type="component" value="Unassembled WGS sequence"/>
</dbReference>
<comment type="catalytic activity">
    <reaction evidence="1">
        <text>2-hydroxychromene-2-carboxylate = (3E)-4-(2-hydroxyphenyl)-2-oxobut-3-enoate</text>
        <dbReference type="Rhea" id="RHEA:27401"/>
        <dbReference type="ChEBI" id="CHEBI:59350"/>
        <dbReference type="ChEBI" id="CHEBI:59353"/>
        <dbReference type="EC" id="5.99.1.4"/>
    </reaction>
</comment>
<dbReference type="Gene3D" id="3.40.30.10">
    <property type="entry name" value="Glutaredoxin"/>
    <property type="match status" value="1"/>
</dbReference>
<feature type="domain" description="DSBA-like thioredoxin" evidence="2">
    <location>
        <begin position="8"/>
        <end position="199"/>
    </location>
</feature>
<dbReference type="InterPro" id="IPR036249">
    <property type="entry name" value="Thioredoxin-like_sf"/>
</dbReference>
<dbReference type="RefSeq" id="WP_222993510.1">
    <property type="nucleotide sequence ID" value="NZ_JAINVV010000014.1"/>
</dbReference>
<dbReference type="PANTHER" id="PTHR42943:SF2">
    <property type="entry name" value="GLUTATHIONE S-TRANSFERASE KAPPA 1"/>
    <property type="match status" value="1"/>
</dbReference>
<dbReference type="InterPro" id="IPR014440">
    <property type="entry name" value="HCCAis_GSTk"/>
</dbReference>
<keyword evidence="1 3" id="KW-0413">Isomerase</keyword>
<gene>
    <name evidence="3" type="ORF">K7G82_27875</name>
</gene>
<name>A0ABS7PXS3_9SPHN</name>
<dbReference type="GO" id="GO:0016853">
    <property type="term" value="F:isomerase activity"/>
    <property type="evidence" value="ECO:0007669"/>
    <property type="project" value="UniProtKB-KW"/>
</dbReference>
<evidence type="ECO:0000259" key="2">
    <source>
        <dbReference type="Pfam" id="PF01323"/>
    </source>
</evidence>
<dbReference type="InterPro" id="IPR001853">
    <property type="entry name" value="DSBA-like_thioredoxin_dom"/>
</dbReference>
<comment type="similarity">
    <text evidence="1">Belongs to the GST superfamily. NadH family.</text>
</comment>
<organism evidence="3 4">
    <name type="scientific">Sphingomonas colocasiae</name>
    <dbReference type="NCBI Taxonomy" id="1848973"/>
    <lineage>
        <taxon>Bacteria</taxon>
        <taxon>Pseudomonadati</taxon>
        <taxon>Pseudomonadota</taxon>
        <taxon>Alphaproteobacteria</taxon>
        <taxon>Sphingomonadales</taxon>
        <taxon>Sphingomonadaceae</taxon>
        <taxon>Sphingomonas</taxon>
    </lineage>
</organism>
<evidence type="ECO:0000256" key="1">
    <source>
        <dbReference type="PIRNR" id="PIRNR006386"/>
    </source>
</evidence>